<dbReference type="InterPro" id="IPR001969">
    <property type="entry name" value="Aspartic_peptidase_AS"/>
</dbReference>
<evidence type="ECO:0000256" key="3">
    <source>
        <dbReference type="ARBA" id="ARBA00022918"/>
    </source>
</evidence>
<dbReference type="InterPro" id="IPR012337">
    <property type="entry name" value="RNaseH-like_sf"/>
</dbReference>
<organism evidence="6">
    <name type="scientific">Tanacetum cinerariifolium</name>
    <name type="common">Dalmatian daisy</name>
    <name type="synonym">Chrysanthemum cinerariifolium</name>
    <dbReference type="NCBI Taxonomy" id="118510"/>
    <lineage>
        <taxon>Eukaryota</taxon>
        <taxon>Viridiplantae</taxon>
        <taxon>Streptophyta</taxon>
        <taxon>Embryophyta</taxon>
        <taxon>Tracheophyta</taxon>
        <taxon>Spermatophyta</taxon>
        <taxon>Magnoliopsida</taxon>
        <taxon>eudicotyledons</taxon>
        <taxon>Gunneridae</taxon>
        <taxon>Pentapetalae</taxon>
        <taxon>asterids</taxon>
        <taxon>campanulids</taxon>
        <taxon>Asterales</taxon>
        <taxon>Asteraceae</taxon>
        <taxon>Asteroideae</taxon>
        <taxon>Anthemideae</taxon>
        <taxon>Anthemidinae</taxon>
        <taxon>Tanacetum</taxon>
    </lineage>
</organism>
<keyword evidence="4" id="KW-0694">RNA-binding</keyword>
<reference evidence="6" key="1">
    <citation type="journal article" date="2019" name="Sci. Rep.">
        <title>Draft genome of Tanacetum cinerariifolium, the natural source of mosquito coil.</title>
        <authorList>
            <person name="Yamashiro T."/>
            <person name="Shiraishi A."/>
            <person name="Satake H."/>
            <person name="Nakayama K."/>
        </authorList>
    </citation>
    <scope>NUCLEOTIDE SEQUENCE</scope>
</reference>
<dbReference type="PROSITE" id="PS50889">
    <property type="entry name" value="S4"/>
    <property type="match status" value="1"/>
</dbReference>
<accession>A0A699H8Y6</accession>
<comment type="caution">
    <text evidence="6">The sequence shown here is derived from an EMBL/GenBank/DDBJ whole genome shotgun (WGS) entry which is preliminary data.</text>
</comment>
<evidence type="ECO:0000313" key="6">
    <source>
        <dbReference type="EMBL" id="GEX62048.1"/>
    </source>
</evidence>
<feature type="compositionally biased region" description="Low complexity" evidence="5">
    <location>
        <begin position="912"/>
        <end position="922"/>
    </location>
</feature>
<gene>
    <name evidence="6" type="ORF">Tci_334023</name>
</gene>
<dbReference type="PROSITE" id="PS00141">
    <property type="entry name" value="ASP_PROTEASE"/>
    <property type="match status" value="1"/>
</dbReference>
<keyword evidence="2" id="KW-0548">Nucleotidyltransferase</keyword>
<feature type="region of interest" description="Disordered" evidence="5">
    <location>
        <begin position="118"/>
        <end position="186"/>
    </location>
</feature>
<feature type="compositionally biased region" description="Low complexity" evidence="5">
    <location>
        <begin position="164"/>
        <end position="175"/>
    </location>
</feature>
<sequence length="922" mass="104426">PAQNGVAKRKNHHLLEVARALLFQMTIPKPFWVDAVSTTCFLINRMPSVVLGGNYPYSVLFPTKPLFPIDPKIFGKENDDLLVYVSPNPIETTKQSTELNSLPFKVYARRPRIRSDLVHKPSTQLKDVPIDAPNDAPNDVSNDEPNEVSNDVPISAPTKACGKSDAPSDVPSGSDSPPPSPTPKLDLPIALRKGKHTCRYLVSAFVSYDGLSTSARAFVVNLDSILVLKIVGEALAHSGWRAAVIKEMNALDHNRYLKGTPGLGILYANHGHHIGEGFTDADYTGCPNTSRPTTGYCVFVRGNLVSWKSKKQNVMSRLISEAEYRAMAQMTCELVWLRNLLGDDVIEILSEKVKGLGDWNSPEYQDTTGSKGKKVTKALSFYKMETDEVSERYSTPCFVNGLEAYTGESNLAFDENLISNEYAMKLCLDYKVKKRKKLVKKELIVSLKGELYFVIFIINPEEDDVEPGVILGRSFMRLAKGIIDFNNGVITIYPESDPFEDDYEKTFEGKVNGNALADTGSDINIMPYRIYETLVGVTTIIAKFIILDIPIDRDPPIVVGRGFMYTIGSILNTKKLFLTSDGIFHQTFRATIFDVLRTTESDSDDEEEYQIKKNKFGESIYELKPAPYLNCNDPANRSFALEAVTNPFQKISVWKKETMRTHDDEAGSSRFKRSRQHETVEEVLFPQVHHEFLLWEGCVKLDLMRRFTSVAWIRAFNINEPIYTELCHDFYSTYEFDDVCADDEMQTTKIIKFRLGGRAHSLTFLEFARRLGLYQATELDEEGFNVYFEGGLRSDEHFNAREYWLSISREENLSLSKSHASTIKYLVLRVIHNKITYGLRQRTTGLIPEDQQPGVPRVGIPRPPRASMQDLYDRMAGVYSVSLRGAYNPPGYAQPQYDQYYQQYPHPPPPQYHQQQQLDNNE</sequence>
<dbReference type="InterPro" id="IPR036397">
    <property type="entry name" value="RNaseH_sf"/>
</dbReference>
<dbReference type="SUPFAM" id="SSF53098">
    <property type="entry name" value="Ribonuclease H-like"/>
    <property type="match status" value="1"/>
</dbReference>
<keyword evidence="1" id="KW-0808">Transferase</keyword>
<dbReference type="CDD" id="cd09272">
    <property type="entry name" value="RNase_HI_RT_Ty1"/>
    <property type="match status" value="1"/>
</dbReference>
<dbReference type="PANTHER" id="PTHR11439:SF484">
    <property type="entry name" value="REVERSE TRANSCRIPTASE TY1_COPIA-TYPE DOMAIN-CONTAINING PROTEIN"/>
    <property type="match status" value="1"/>
</dbReference>
<feature type="compositionally biased region" description="Low complexity" evidence="5">
    <location>
        <begin position="890"/>
        <end position="904"/>
    </location>
</feature>
<protein>
    <submittedName>
        <fullName evidence="6">Polyprotein, putative</fullName>
    </submittedName>
</protein>
<dbReference type="GO" id="GO:0003723">
    <property type="term" value="F:RNA binding"/>
    <property type="evidence" value="ECO:0007669"/>
    <property type="project" value="UniProtKB-KW"/>
</dbReference>
<dbReference type="GO" id="GO:0006508">
    <property type="term" value="P:proteolysis"/>
    <property type="evidence" value="ECO:0007669"/>
    <property type="project" value="InterPro"/>
</dbReference>
<dbReference type="GO" id="GO:0003964">
    <property type="term" value="F:RNA-directed DNA polymerase activity"/>
    <property type="evidence" value="ECO:0007669"/>
    <property type="project" value="UniProtKB-KW"/>
</dbReference>
<dbReference type="GO" id="GO:0004190">
    <property type="term" value="F:aspartic-type endopeptidase activity"/>
    <property type="evidence" value="ECO:0007669"/>
    <property type="project" value="InterPro"/>
</dbReference>
<dbReference type="EMBL" id="BKCJ010119382">
    <property type="protein sequence ID" value="GEX62048.1"/>
    <property type="molecule type" value="Genomic_DNA"/>
</dbReference>
<evidence type="ECO:0000256" key="2">
    <source>
        <dbReference type="ARBA" id="ARBA00022695"/>
    </source>
</evidence>
<dbReference type="Gene3D" id="3.30.420.10">
    <property type="entry name" value="Ribonuclease H-like superfamily/Ribonuclease H"/>
    <property type="match status" value="1"/>
</dbReference>
<evidence type="ECO:0000256" key="1">
    <source>
        <dbReference type="ARBA" id="ARBA00022679"/>
    </source>
</evidence>
<name>A0A699H8Y6_TANCI</name>
<feature type="region of interest" description="Disordered" evidence="5">
    <location>
        <begin position="846"/>
        <end position="866"/>
    </location>
</feature>
<dbReference type="PANTHER" id="PTHR11439">
    <property type="entry name" value="GAG-POL-RELATED RETROTRANSPOSON"/>
    <property type="match status" value="1"/>
</dbReference>
<feature type="region of interest" description="Disordered" evidence="5">
    <location>
        <begin position="890"/>
        <end position="922"/>
    </location>
</feature>
<proteinExistence type="predicted"/>
<dbReference type="AlphaFoldDB" id="A0A699H8Y6"/>
<evidence type="ECO:0000256" key="5">
    <source>
        <dbReference type="SAM" id="MobiDB-lite"/>
    </source>
</evidence>
<keyword evidence="3" id="KW-0695">RNA-directed DNA polymerase</keyword>
<evidence type="ECO:0000256" key="4">
    <source>
        <dbReference type="PROSITE-ProRule" id="PRU00182"/>
    </source>
</evidence>
<feature type="non-terminal residue" evidence="6">
    <location>
        <position position="1"/>
    </location>
</feature>